<evidence type="ECO:0000313" key="3">
    <source>
        <dbReference type="Proteomes" id="UP000324639"/>
    </source>
</evidence>
<dbReference type="GO" id="GO:0003676">
    <property type="term" value="F:nucleic acid binding"/>
    <property type="evidence" value="ECO:0007669"/>
    <property type="project" value="InterPro"/>
</dbReference>
<sequence length="106" mass="12020">MQDNAPAHTEASTVEDKSHRLIQPIFWPANSPDFNPIKAVWNRMKDYIQRDHPNLGCGKQPTQDMLCKTVKEAWDSVSSEDLVRLIQSIPARCQVVIDADEGPITY</sequence>
<name>A0A9X9QEB1_BLUGR</name>
<feature type="domain" description="Tc1-like transposase DDE" evidence="1">
    <location>
        <begin position="3"/>
        <end position="50"/>
    </location>
</feature>
<organism evidence="2 3">
    <name type="scientific">Blumeria graminis f. sp. tritici</name>
    <dbReference type="NCBI Taxonomy" id="62690"/>
    <lineage>
        <taxon>Eukaryota</taxon>
        <taxon>Fungi</taxon>
        <taxon>Dikarya</taxon>
        <taxon>Ascomycota</taxon>
        <taxon>Pezizomycotina</taxon>
        <taxon>Leotiomycetes</taxon>
        <taxon>Erysiphales</taxon>
        <taxon>Erysiphaceae</taxon>
        <taxon>Blumeria</taxon>
    </lineage>
</organism>
<proteinExistence type="predicted"/>
<dbReference type="InterPro" id="IPR036397">
    <property type="entry name" value="RNaseH_sf"/>
</dbReference>
<evidence type="ECO:0000313" key="2">
    <source>
        <dbReference type="EMBL" id="VDB89879.1"/>
    </source>
</evidence>
<dbReference type="Pfam" id="PF13358">
    <property type="entry name" value="DDE_3"/>
    <property type="match status" value="1"/>
</dbReference>
<gene>
    <name evidence="2" type="ORF">BGT96224V316_LOCUS5423</name>
</gene>
<accession>A0A9X9QEB1</accession>
<reference evidence="2 3" key="1">
    <citation type="submission" date="2018-08" db="EMBL/GenBank/DDBJ databases">
        <authorList>
            <person name="Muller C M."/>
        </authorList>
    </citation>
    <scope>NUCLEOTIDE SEQUENCE [LARGE SCALE GENOMIC DNA]</scope>
</reference>
<evidence type="ECO:0000259" key="1">
    <source>
        <dbReference type="Pfam" id="PF13358"/>
    </source>
</evidence>
<dbReference type="EMBL" id="LR026990">
    <property type="protein sequence ID" value="VDB89879.1"/>
    <property type="molecule type" value="Genomic_DNA"/>
</dbReference>
<dbReference type="Proteomes" id="UP000324639">
    <property type="component" value="Chromosome Bgt_-07"/>
</dbReference>
<protein>
    <submittedName>
        <fullName evidence="2">Bgt-50860</fullName>
    </submittedName>
</protein>
<dbReference type="Gene3D" id="3.30.420.10">
    <property type="entry name" value="Ribonuclease H-like superfamily/Ribonuclease H"/>
    <property type="match status" value="1"/>
</dbReference>
<dbReference type="InterPro" id="IPR038717">
    <property type="entry name" value="Tc1-like_DDE_dom"/>
</dbReference>
<keyword evidence="3" id="KW-1185">Reference proteome</keyword>
<dbReference type="AlphaFoldDB" id="A0A9X9QEB1"/>